<dbReference type="EMBL" id="CP109019">
    <property type="protein sequence ID" value="WUT84472.1"/>
    <property type="molecule type" value="Genomic_DNA"/>
</dbReference>
<gene>
    <name evidence="2" type="ORF">OG515_20935</name>
</gene>
<accession>A0ABZ1XNW4</accession>
<dbReference type="Proteomes" id="UP001432060">
    <property type="component" value="Chromosome"/>
</dbReference>
<keyword evidence="1" id="KW-0732">Signal</keyword>
<protein>
    <recommendedName>
        <fullName evidence="4">Lipoprotein</fullName>
    </recommendedName>
</protein>
<organism evidence="2 3">
    <name type="scientific">Streptomyces melanogenes</name>
    <dbReference type="NCBI Taxonomy" id="67326"/>
    <lineage>
        <taxon>Bacteria</taxon>
        <taxon>Bacillati</taxon>
        <taxon>Actinomycetota</taxon>
        <taxon>Actinomycetes</taxon>
        <taxon>Kitasatosporales</taxon>
        <taxon>Streptomycetaceae</taxon>
        <taxon>Streptomyces</taxon>
    </lineage>
</organism>
<feature type="signal peptide" evidence="1">
    <location>
        <begin position="1"/>
        <end position="32"/>
    </location>
</feature>
<keyword evidence="3" id="KW-1185">Reference proteome</keyword>
<name>A0ABZ1XNW4_9ACTN</name>
<evidence type="ECO:0000313" key="2">
    <source>
        <dbReference type="EMBL" id="WUT84472.1"/>
    </source>
</evidence>
<evidence type="ECO:0008006" key="4">
    <source>
        <dbReference type="Google" id="ProtNLM"/>
    </source>
</evidence>
<evidence type="ECO:0000313" key="3">
    <source>
        <dbReference type="Proteomes" id="UP001432060"/>
    </source>
</evidence>
<evidence type="ECO:0000256" key="1">
    <source>
        <dbReference type="SAM" id="SignalP"/>
    </source>
</evidence>
<dbReference type="PROSITE" id="PS51257">
    <property type="entry name" value="PROKAR_LIPOPROTEIN"/>
    <property type="match status" value="1"/>
</dbReference>
<feature type="chain" id="PRO_5046174258" description="Lipoprotein" evidence="1">
    <location>
        <begin position="33"/>
        <end position="192"/>
    </location>
</feature>
<proteinExistence type="predicted"/>
<dbReference type="RefSeq" id="WP_329400869.1">
    <property type="nucleotide sequence ID" value="NZ_CP109019.1"/>
</dbReference>
<reference evidence="2" key="1">
    <citation type="submission" date="2022-10" db="EMBL/GenBank/DDBJ databases">
        <title>The complete genomes of actinobacterial strains from the NBC collection.</title>
        <authorList>
            <person name="Joergensen T.S."/>
            <person name="Alvarez Arevalo M."/>
            <person name="Sterndorff E.B."/>
            <person name="Faurdal D."/>
            <person name="Vuksanovic O."/>
            <person name="Mourched A.-S."/>
            <person name="Charusanti P."/>
            <person name="Shaw S."/>
            <person name="Blin K."/>
            <person name="Weber T."/>
        </authorList>
    </citation>
    <scope>NUCLEOTIDE SEQUENCE</scope>
    <source>
        <strain evidence="2">NBC_00668</strain>
    </source>
</reference>
<sequence>MTSNARNTRPSRPVRLAALAAAALTATTGCTAMDNDGLDYTPETKAVKDAEDLSRRQSSLILDASGLKQYGTTDGGPYADPCPKVEHGYRVKHSWMVYGPSREVLSAALRRLHEELPKRGWKVYRFEKANSKAQQTQLDVEDMKLHHTATIEEDFASRDPKASKWEKAGRDGLFVMLDSPCYVDPEYKAGDQ</sequence>